<keyword evidence="3" id="KW-0378">Hydrolase</keyword>
<dbReference type="Pfam" id="PF04586">
    <property type="entry name" value="Peptidase_S78"/>
    <property type="match status" value="1"/>
</dbReference>
<gene>
    <name evidence="6" type="ORF">EPS97_13490</name>
</gene>
<evidence type="ECO:0000256" key="1">
    <source>
        <dbReference type="ARBA" id="ARBA00022612"/>
    </source>
</evidence>
<sequence length="475" mass="52664">MLKLKRDYTVQGIDSVDGVFEIAFSSETPVERQIQDEYGQNITVNEILVHDGSHNADLTRINNGAALLFNHDFDKHLGIVIPDSVRIDEDKIGRAKVQFSQHGELAKEIGAKVQEGTISKISFGYDINEYHLEGDNLIVTKWAPYEISFVTVPADDKVGLGRLLNTDTTNKLNKGTRMKRIDEMTKDELAEMTIDEIEMLSDEDRAKREEILEEVVVENENAGDSAVEKTDDAPAAVPAGDELTEEEREEEAEEILEIAQRYKVAQKDVASAIAKGMTARQFKRSIKPNKSATVIRNMTKDTKQTLENKFDLGDAVRSMMNGKAVRGAAAEYTQEMSRKRLMRGANVSQGIYMPVSALQGKRAINTVSTVSAVQETVQRYDSFVEMLLKDTVADKLGVNFLTGLTTPISVPKQTKSSVDAFGFVDENGESPEGESKFENIQFMPKTFTGGNPISRQALLTLPNLGAFISDHIVNF</sequence>
<proteinExistence type="predicted"/>
<keyword evidence="1" id="KW-1188">Viral release from host cell</keyword>
<accession>A0A9Q7NX24</accession>
<dbReference type="RefSeq" id="WP_128542715.1">
    <property type="nucleotide sequence ID" value="NZ_SCIU01000024.1"/>
</dbReference>
<evidence type="ECO:0000256" key="3">
    <source>
        <dbReference type="ARBA" id="ARBA00022801"/>
    </source>
</evidence>
<evidence type="ECO:0000313" key="7">
    <source>
        <dbReference type="Proteomes" id="UP000290652"/>
    </source>
</evidence>
<protein>
    <submittedName>
        <fullName evidence="6">Major capsid protein</fullName>
    </submittedName>
</protein>
<evidence type="ECO:0000259" key="5">
    <source>
        <dbReference type="Pfam" id="PF04586"/>
    </source>
</evidence>
<evidence type="ECO:0000256" key="2">
    <source>
        <dbReference type="ARBA" id="ARBA00022670"/>
    </source>
</evidence>
<feature type="region of interest" description="Disordered" evidence="4">
    <location>
        <begin position="220"/>
        <end position="247"/>
    </location>
</feature>
<organism evidence="6 7">
    <name type="scientific">Escherichia coli</name>
    <dbReference type="NCBI Taxonomy" id="562"/>
    <lineage>
        <taxon>Bacteria</taxon>
        <taxon>Pseudomonadati</taxon>
        <taxon>Pseudomonadota</taxon>
        <taxon>Gammaproteobacteria</taxon>
        <taxon>Enterobacterales</taxon>
        <taxon>Enterobacteriaceae</taxon>
        <taxon>Escherichia</taxon>
    </lineage>
</organism>
<dbReference type="EMBL" id="SCIU01000024">
    <property type="protein sequence ID" value="RXB29787.1"/>
    <property type="molecule type" value="Genomic_DNA"/>
</dbReference>
<evidence type="ECO:0000313" key="6">
    <source>
        <dbReference type="EMBL" id="RXB29787.1"/>
    </source>
</evidence>
<reference evidence="6 7" key="1">
    <citation type="submission" date="2019-01" db="EMBL/GenBank/DDBJ databases">
        <title>Genomic analysis of febrile catheter-associated UTI E. coli isolates.</title>
        <authorList>
            <person name="Potter R."/>
            <person name="Zou Z."/>
            <person name="Henderson J."/>
            <person name="Dantas G."/>
        </authorList>
    </citation>
    <scope>NUCLEOTIDE SEQUENCE [LARGE SCALE GENOMIC DNA]</scope>
    <source>
        <strain evidence="6 7">49_rectal</strain>
    </source>
</reference>
<dbReference type="InterPro" id="IPR054613">
    <property type="entry name" value="Peptidase_S78_dom"/>
</dbReference>
<name>A0A9Q7NX24_ECOLX</name>
<dbReference type="GO" id="GO:0006508">
    <property type="term" value="P:proteolysis"/>
    <property type="evidence" value="ECO:0007669"/>
    <property type="project" value="UniProtKB-KW"/>
</dbReference>
<comment type="caution">
    <text evidence="6">The sequence shown here is derived from an EMBL/GenBank/DDBJ whole genome shotgun (WGS) entry which is preliminary data.</text>
</comment>
<dbReference type="Proteomes" id="UP000290652">
    <property type="component" value="Unassembled WGS sequence"/>
</dbReference>
<keyword evidence="2" id="KW-0645">Protease</keyword>
<evidence type="ECO:0000256" key="4">
    <source>
        <dbReference type="SAM" id="MobiDB-lite"/>
    </source>
</evidence>
<feature type="domain" description="Prohead serine protease" evidence="5">
    <location>
        <begin position="63"/>
        <end position="156"/>
    </location>
</feature>
<dbReference type="SUPFAM" id="SSF56563">
    <property type="entry name" value="Major capsid protein gp5"/>
    <property type="match status" value="1"/>
</dbReference>
<dbReference type="AlphaFoldDB" id="A0A9Q7NX24"/>
<dbReference type="GO" id="GO:0008233">
    <property type="term" value="F:peptidase activity"/>
    <property type="evidence" value="ECO:0007669"/>
    <property type="project" value="UniProtKB-KW"/>
</dbReference>